<dbReference type="Proteomes" id="UP000595053">
    <property type="component" value="Chromosome"/>
</dbReference>
<name>A0A7M1QTD2_9ACTO</name>
<accession>A0A7M1QTD2</accession>
<proteinExistence type="predicted"/>
<dbReference type="GO" id="GO:0016747">
    <property type="term" value="F:acyltransferase activity, transferring groups other than amino-acyl groups"/>
    <property type="evidence" value="ECO:0007669"/>
    <property type="project" value="InterPro"/>
</dbReference>
<dbReference type="RefSeq" id="WP_197550990.1">
    <property type="nucleotide sequence ID" value="NZ_CP063213.1"/>
</dbReference>
<dbReference type="InterPro" id="IPR016181">
    <property type="entry name" value="Acyl_CoA_acyltransferase"/>
</dbReference>
<dbReference type="InterPro" id="IPR000182">
    <property type="entry name" value="GNAT_dom"/>
</dbReference>
<keyword evidence="3" id="KW-1185">Reference proteome</keyword>
<dbReference type="Gene3D" id="3.40.630.30">
    <property type="match status" value="1"/>
</dbReference>
<dbReference type="Pfam" id="PF13302">
    <property type="entry name" value="Acetyltransf_3"/>
    <property type="match status" value="1"/>
</dbReference>
<evidence type="ECO:0000313" key="2">
    <source>
        <dbReference type="EMBL" id="QOR45402.1"/>
    </source>
</evidence>
<keyword evidence="2" id="KW-0808">Transferase</keyword>
<dbReference type="PROSITE" id="PS51186">
    <property type="entry name" value="GNAT"/>
    <property type="match status" value="1"/>
</dbReference>
<dbReference type="EMBL" id="CP063213">
    <property type="protein sequence ID" value="QOR45402.1"/>
    <property type="molecule type" value="Genomic_DNA"/>
</dbReference>
<dbReference type="AlphaFoldDB" id="A0A7M1QTD2"/>
<dbReference type="CDD" id="cd04301">
    <property type="entry name" value="NAT_SF"/>
    <property type="match status" value="1"/>
</dbReference>
<sequence>MSIDHIYQPQSLDQAIDTLSSLTPLFDAPSQSDQLTDNCLRHGFSSGQRTIDRTWFHRDQLTHTVSACSGLVTSIGTVIDLWAGPLSTELIQHVLDSQPARVLFFTPGHVTSDSPEFTPIAQLARAQQWHVIGRHHYDCPLDDRLKLSTTIQLENLTGPDDRRLFTIIRDMMKHSSDPEDRDLVDQLGLEGATRYVIDFLTQEDPWHAIHLAFTPTGQLAGLVSWTTTSLREGILNQVCTLSHVRGRGYATEMVSRAVTELLQDGATSLIADTDISNAAMVRALATNGFNPSENRIDLVPTPAVSQ</sequence>
<gene>
    <name evidence="2" type="ORF">INS88_09100</name>
</gene>
<feature type="domain" description="N-acetyltransferase" evidence="1">
    <location>
        <begin position="171"/>
        <end position="306"/>
    </location>
</feature>
<organism evidence="2 3">
    <name type="scientific">Trueperella pecoris</name>
    <dbReference type="NCBI Taxonomy" id="2733571"/>
    <lineage>
        <taxon>Bacteria</taxon>
        <taxon>Bacillati</taxon>
        <taxon>Actinomycetota</taxon>
        <taxon>Actinomycetes</taxon>
        <taxon>Actinomycetales</taxon>
        <taxon>Actinomycetaceae</taxon>
        <taxon>Trueperella</taxon>
    </lineage>
</organism>
<evidence type="ECO:0000313" key="3">
    <source>
        <dbReference type="Proteomes" id="UP000595053"/>
    </source>
</evidence>
<evidence type="ECO:0000259" key="1">
    <source>
        <dbReference type="PROSITE" id="PS51186"/>
    </source>
</evidence>
<protein>
    <submittedName>
        <fullName evidence="2">GNAT family N-acetyltransferase</fullName>
    </submittedName>
</protein>
<dbReference type="SUPFAM" id="SSF55729">
    <property type="entry name" value="Acyl-CoA N-acyltransferases (Nat)"/>
    <property type="match status" value="1"/>
</dbReference>
<reference evidence="2 3" key="1">
    <citation type="submission" date="2020-10" db="EMBL/GenBank/DDBJ databases">
        <title>Trueperella pecoris sp. nov. isolated from bovine and porcine specimens.</title>
        <authorList>
            <person name="Schoenecker L."/>
            <person name="Schnydrig P."/>
            <person name="Brodard I."/>
            <person name="Thomann A."/>
            <person name="Hemphill A."/>
            <person name="Rodriguez-Campos S."/>
            <person name="Perreten V."/>
            <person name="Jores J."/>
            <person name="Kittl S."/>
        </authorList>
    </citation>
    <scope>NUCLEOTIDE SEQUENCE [LARGE SCALE GENOMIC DNA]</scope>
    <source>
        <strain evidence="2 3">15A0121</strain>
    </source>
</reference>